<protein>
    <submittedName>
        <fullName evidence="2">Uncharacterized protein</fullName>
    </submittedName>
</protein>
<organism evidence="2 3">
    <name type="scientific">[Torrubiella] hemipterigena</name>
    <dbReference type="NCBI Taxonomy" id="1531966"/>
    <lineage>
        <taxon>Eukaryota</taxon>
        <taxon>Fungi</taxon>
        <taxon>Dikarya</taxon>
        <taxon>Ascomycota</taxon>
        <taxon>Pezizomycotina</taxon>
        <taxon>Sordariomycetes</taxon>
        <taxon>Hypocreomycetidae</taxon>
        <taxon>Hypocreales</taxon>
        <taxon>Clavicipitaceae</taxon>
        <taxon>Clavicipitaceae incertae sedis</taxon>
        <taxon>'Torrubiella' clade</taxon>
    </lineage>
</organism>
<name>A0A0A1THH2_9HYPO</name>
<dbReference type="EMBL" id="CDHN01000003">
    <property type="protein sequence ID" value="CEJ89783.1"/>
    <property type="molecule type" value="Genomic_DNA"/>
</dbReference>
<dbReference type="AlphaFoldDB" id="A0A0A1THH2"/>
<reference evidence="2 3" key="1">
    <citation type="journal article" date="2015" name="Genome Announc.">
        <title>Draft Genome Sequence and Gene Annotation of the Entomopathogenic Fungus Verticillium hemipterigenum.</title>
        <authorList>
            <person name="Horn F."/>
            <person name="Habel A."/>
            <person name="Scharf D.H."/>
            <person name="Dworschak J."/>
            <person name="Brakhage A.A."/>
            <person name="Guthke R."/>
            <person name="Hertweck C."/>
            <person name="Linde J."/>
        </authorList>
    </citation>
    <scope>NUCLEOTIDE SEQUENCE [LARGE SCALE GENOMIC DNA]</scope>
</reference>
<gene>
    <name evidence="2" type="ORF">VHEMI05608</name>
</gene>
<keyword evidence="3" id="KW-1185">Reference proteome</keyword>
<feature type="region of interest" description="Disordered" evidence="1">
    <location>
        <begin position="300"/>
        <end position="335"/>
    </location>
</feature>
<dbReference type="STRING" id="1531966.A0A0A1THH2"/>
<accession>A0A0A1THH2</accession>
<proteinExistence type="predicted"/>
<evidence type="ECO:0000313" key="2">
    <source>
        <dbReference type="EMBL" id="CEJ89783.1"/>
    </source>
</evidence>
<feature type="compositionally biased region" description="Polar residues" evidence="1">
    <location>
        <begin position="300"/>
        <end position="314"/>
    </location>
</feature>
<dbReference type="HOGENOM" id="CLU_829453_0_0_1"/>
<feature type="compositionally biased region" description="Basic residues" evidence="1">
    <location>
        <begin position="324"/>
        <end position="335"/>
    </location>
</feature>
<evidence type="ECO:0000256" key="1">
    <source>
        <dbReference type="SAM" id="MobiDB-lite"/>
    </source>
</evidence>
<dbReference type="OrthoDB" id="3515175at2759"/>
<evidence type="ECO:0000313" key="3">
    <source>
        <dbReference type="Proteomes" id="UP000039046"/>
    </source>
</evidence>
<sequence length="335" mass="37027">MAYKYQHRSLQGPKSFVFYVVARVGPNGEYHPLAVASRDDPGERGFAGLDVINACLGVRKLIASKDNRAAIAAEVRLAKAFYSVPRTTQRVYASDVAVPDTISETERAAWSFPISDSSPIAFPATSTCLLAGLGFDLESKTAQDHVELKPLSFTLGPTLDNRGMVIVDVTQPHSVRQGMLAYDFVKQPYNQDDPFFGLTLGDSDDSEVELGFDDETIYPPGPEPVEDWSQMPLDPKGYRAKFDYGWPYGADEKIAMAQAVWKPIDAAALHCKQLLPPLYRIANDVTSHLANQQSFVHWFSSQGSTTSRRPGSRQSDPKDPARGRIQRCRHQCTPS</sequence>
<dbReference type="Proteomes" id="UP000039046">
    <property type="component" value="Unassembled WGS sequence"/>
</dbReference>